<protein>
    <submittedName>
        <fullName evidence="2">Virulence factor</fullName>
    </submittedName>
</protein>
<sequence length="472" mass="51955">MGTKTRTNAILLIVLIMTHIAAFGRQEKQEMLSYGRFGKLTMYHPTGQPGALVLFVSGDGGWQHGVINMARYLAMQGALVAGIDAKIYKTALASQKSGCLYPAADFEQLSMMLQKKYQFKDYQKPLLVGYSYGATLVYGLLAQAPAGTFLGGIALGFSPDLELPRMLCSGSGLSSHAWKAKNTYYLDPVKALTSPLFVLNGVKDEVCDYQATAEFLKGMEQAELVSLPLVGHGFSIADHWLPQFKNTYQKITGMTAVKNKPTNHPWNIQTTLPIYVLPSKESRESKLLFLLSGDGGWTSFDQGLAAAYVKKGFTVIGLDAQKYFWQKRSPEEATSAISNILTQYTRQHPQASISLMGYSFGACVIPFIANRLRGQLKESLKEVILLSPDVSGDFEIHVADMLSFGRGRAPYDVVAEFKKTAGVRRICLFGDTEDATIAQAFKRIGVPVDILPGGHHYNNDFNEIVDRTLNSR</sequence>
<dbReference type="Proteomes" id="UP001221558">
    <property type="component" value="Chromosome"/>
</dbReference>
<dbReference type="Gene3D" id="3.40.50.1820">
    <property type="entry name" value="alpha/beta hydrolase"/>
    <property type="match status" value="2"/>
</dbReference>
<evidence type="ECO:0000313" key="3">
    <source>
        <dbReference type="Proteomes" id="UP001221558"/>
    </source>
</evidence>
<dbReference type="Pfam" id="PF06057">
    <property type="entry name" value="VirJ"/>
    <property type="match status" value="2"/>
</dbReference>
<keyword evidence="3" id="KW-1185">Reference proteome</keyword>
<organism evidence="2 3">
    <name type="scientific">Sphingobacterium oryzagri</name>
    <dbReference type="NCBI Taxonomy" id="3025669"/>
    <lineage>
        <taxon>Bacteria</taxon>
        <taxon>Pseudomonadati</taxon>
        <taxon>Bacteroidota</taxon>
        <taxon>Sphingobacteriia</taxon>
        <taxon>Sphingobacteriales</taxon>
        <taxon>Sphingobacteriaceae</taxon>
        <taxon>Sphingobacterium</taxon>
    </lineage>
</organism>
<feature type="domain" description="Bacterial virulence" evidence="1">
    <location>
        <begin position="288"/>
        <end position="470"/>
    </location>
</feature>
<reference evidence="2 3" key="1">
    <citation type="submission" date="2023-02" db="EMBL/GenBank/DDBJ databases">
        <title>Genome sequence of Sphingobacterium sp. KACC 22765.</title>
        <authorList>
            <person name="Kim S."/>
            <person name="Heo J."/>
            <person name="Kwon S.-W."/>
        </authorList>
    </citation>
    <scope>NUCLEOTIDE SEQUENCE [LARGE SCALE GENOMIC DNA]</scope>
    <source>
        <strain evidence="2 3">KACC 22765</strain>
    </source>
</reference>
<dbReference type="PIRSF" id="PIRSF029063">
    <property type="entry name" value="IV_sec_VirJ"/>
    <property type="match status" value="1"/>
</dbReference>
<dbReference type="InterPro" id="IPR011225">
    <property type="entry name" value="IV_sec_VirJ"/>
</dbReference>
<feature type="domain" description="Bacterial virulence" evidence="1">
    <location>
        <begin position="52"/>
        <end position="137"/>
    </location>
</feature>
<dbReference type="InterPro" id="IPR010333">
    <property type="entry name" value="VirJ"/>
</dbReference>
<dbReference type="RefSeq" id="WP_274269233.1">
    <property type="nucleotide sequence ID" value="NZ_CP117880.1"/>
</dbReference>
<dbReference type="InterPro" id="IPR029058">
    <property type="entry name" value="AB_hydrolase_fold"/>
</dbReference>
<gene>
    <name evidence="2" type="ORF">PQ465_09165</name>
</gene>
<dbReference type="EMBL" id="CP117880">
    <property type="protein sequence ID" value="WDF70527.1"/>
    <property type="molecule type" value="Genomic_DNA"/>
</dbReference>
<evidence type="ECO:0000313" key="2">
    <source>
        <dbReference type="EMBL" id="WDF70527.1"/>
    </source>
</evidence>
<proteinExistence type="predicted"/>
<name>A0ABY7WP78_9SPHI</name>
<accession>A0ABY7WP78</accession>
<evidence type="ECO:0000259" key="1">
    <source>
        <dbReference type="Pfam" id="PF06057"/>
    </source>
</evidence>
<dbReference type="SUPFAM" id="SSF53474">
    <property type="entry name" value="alpha/beta-Hydrolases"/>
    <property type="match status" value="2"/>
</dbReference>